<dbReference type="Proteomes" id="UP000887565">
    <property type="component" value="Unplaced"/>
</dbReference>
<accession>A0A915IUZ4</accession>
<protein>
    <submittedName>
        <fullName evidence="2">Uncharacterized protein</fullName>
    </submittedName>
</protein>
<dbReference type="WBParaSite" id="nRc.2.0.1.t17888-RA">
    <property type="protein sequence ID" value="nRc.2.0.1.t17888-RA"/>
    <property type="gene ID" value="nRc.2.0.1.g17888"/>
</dbReference>
<proteinExistence type="predicted"/>
<reference evidence="2" key="1">
    <citation type="submission" date="2022-11" db="UniProtKB">
        <authorList>
            <consortium name="WormBaseParasite"/>
        </authorList>
    </citation>
    <scope>IDENTIFICATION</scope>
</reference>
<keyword evidence="1" id="KW-1185">Reference proteome</keyword>
<dbReference type="AlphaFoldDB" id="A0A915IUZ4"/>
<evidence type="ECO:0000313" key="1">
    <source>
        <dbReference type="Proteomes" id="UP000887565"/>
    </source>
</evidence>
<organism evidence="1 2">
    <name type="scientific">Romanomermis culicivorax</name>
    <name type="common">Nematode worm</name>
    <dbReference type="NCBI Taxonomy" id="13658"/>
    <lineage>
        <taxon>Eukaryota</taxon>
        <taxon>Metazoa</taxon>
        <taxon>Ecdysozoa</taxon>
        <taxon>Nematoda</taxon>
        <taxon>Enoplea</taxon>
        <taxon>Dorylaimia</taxon>
        <taxon>Mermithida</taxon>
        <taxon>Mermithoidea</taxon>
        <taxon>Mermithidae</taxon>
        <taxon>Romanomermis</taxon>
    </lineage>
</organism>
<sequence>MTTSAVAKLIPKPPARVVNMKINFSLPGLLYSSIDVCKKITIEWMKLPVISRFFRWLKNPGYFPVFPIGSHPGVYIFNYRNNNLSKSPIFAQLSIKCWSVVYGGPGSAPSNR</sequence>
<name>A0A915IUZ4_ROMCU</name>
<evidence type="ECO:0000313" key="2">
    <source>
        <dbReference type="WBParaSite" id="nRc.2.0.1.t17888-RA"/>
    </source>
</evidence>